<dbReference type="InterPro" id="IPR000415">
    <property type="entry name" value="Nitroreductase-like"/>
</dbReference>
<dbReference type="InterPro" id="IPR029479">
    <property type="entry name" value="Nitroreductase"/>
</dbReference>
<dbReference type="RefSeq" id="WP_153760179.1">
    <property type="nucleotide sequence ID" value="NZ_CP045851.1"/>
</dbReference>
<proteinExistence type="inferred from homology"/>
<feature type="domain" description="Nitroreductase" evidence="3">
    <location>
        <begin position="8"/>
        <end position="60"/>
    </location>
</feature>
<keyword evidence="5" id="KW-1185">Reference proteome</keyword>
<dbReference type="PANTHER" id="PTHR43673">
    <property type="entry name" value="NAD(P)H NITROREDUCTASE YDGI-RELATED"/>
    <property type="match status" value="1"/>
</dbReference>
<accession>A0A5Q2RJS8</accession>
<evidence type="ECO:0000313" key="5">
    <source>
        <dbReference type="Proteomes" id="UP000334019"/>
    </source>
</evidence>
<evidence type="ECO:0000313" key="4">
    <source>
        <dbReference type="EMBL" id="QGG96073.1"/>
    </source>
</evidence>
<dbReference type="PANTHER" id="PTHR43673:SF10">
    <property type="entry name" value="NADH DEHYDROGENASE_NAD(P)H NITROREDUCTASE XCC3605-RELATED"/>
    <property type="match status" value="1"/>
</dbReference>
<protein>
    <recommendedName>
        <fullName evidence="3">Nitroreductase domain-containing protein</fullName>
    </recommendedName>
</protein>
<keyword evidence="2" id="KW-0560">Oxidoreductase</keyword>
<sequence length="167" mass="18279">MDAYDAIVTKRDTRSYLSDPVEPDVLERVLRAARMAGSAKNAQLTRLVVVTDPEIRTALTECGDFTSWIDQAPAVVVLTCPVETGRLFDLGRMAQNLMVAAHDAGLATCPVTFQHQDRIREVLGLPADVEAPHAVTLGHPGPPPAENPLRAPRIPLDELVHRDRWSS</sequence>
<organism evidence="4 5">
    <name type="scientific">Actinomarinicola tropica</name>
    <dbReference type="NCBI Taxonomy" id="2789776"/>
    <lineage>
        <taxon>Bacteria</taxon>
        <taxon>Bacillati</taxon>
        <taxon>Actinomycetota</taxon>
        <taxon>Acidimicrobiia</taxon>
        <taxon>Acidimicrobiales</taxon>
        <taxon>Iamiaceae</taxon>
        <taxon>Actinomarinicola</taxon>
    </lineage>
</organism>
<feature type="domain" description="Nitroreductase" evidence="3">
    <location>
        <begin position="85"/>
        <end position="136"/>
    </location>
</feature>
<dbReference type="Proteomes" id="UP000334019">
    <property type="component" value="Chromosome"/>
</dbReference>
<dbReference type="GO" id="GO:0016491">
    <property type="term" value="F:oxidoreductase activity"/>
    <property type="evidence" value="ECO:0007669"/>
    <property type="project" value="UniProtKB-KW"/>
</dbReference>
<dbReference type="SUPFAM" id="SSF55469">
    <property type="entry name" value="FMN-dependent nitroreductase-like"/>
    <property type="match status" value="1"/>
</dbReference>
<dbReference type="EMBL" id="CP045851">
    <property type="protein sequence ID" value="QGG96073.1"/>
    <property type="molecule type" value="Genomic_DNA"/>
</dbReference>
<dbReference type="Gene3D" id="3.40.109.10">
    <property type="entry name" value="NADH Oxidase"/>
    <property type="match status" value="1"/>
</dbReference>
<evidence type="ECO:0000256" key="2">
    <source>
        <dbReference type="ARBA" id="ARBA00023002"/>
    </source>
</evidence>
<gene>
    <name evidence="4" type="ORF">GH723_13745</name>
</gene>
<dbReference type="Pfam" id="PF00881">
    <property type="entry name" value="Nitroreductase"/>
    <property type="match status" value="2"/>
</dbReference>
<evidence type="ECO:0000256" key="1">
    <source>
        <dbReference type="ARBA" id="ARBA00007118"/>
    </source>
</evidence>
<name>A0A5Q2RJS8_9ACTN</name>
<dbReference type="AlphaFoldDB" id="A0A5Q2RJS8"/>
<comment type="similarity">
    <text evidence="1">Belongs to the nitroreductase family.</text>
</comment>
<evidence type="ECO:0000259" key="3">
    <source>
        <dbReference type="Pfam" id="PF00881"/>
    </source>
</evidence>
<dbReference type="KEGG" id="atq:GH723_13745"/>
<reference evidence="4 5" key="1">
    <citation type="submission" date="2019-11" db="EMBL/GenBank/DDBJ databases">
        <authorList>
            <person name="He Y."/>
        </authorList>
    </citation>
    <scope>NUCLEOTIDE SEQUENCE [LARGE SCALE GENOMIC DNA]</scope>
    <source>
        <strain evidence="4 5">SCSIO 58843</strain>
    </source>
</reference>